<evidence type="ECO:0000313" key="1">
    <source>
        <dbReference type="EMBL" id="CAG8743215.1"/>
    </source>
</evidence>
<organism evidence="1 2">
    <name type="scientific">Racocetra persica</name>
    <dbReference type="NCBI Taxonomy" id="160502"/>
    <lineage>
        <taxon>Eukaryota</taxon>
        <taxon>Fungi</taxon>
        <taxon>Fungi incertae sedis</taxon>
        <taxon>Mucoromycota</taxon>
        <taxon>Glomeromycotina</taxon>
        <taxon>Glomeromycetes</taxon>
        <taxon>Diversisporales</taxon>
        <taxon>Gigasporaceae</taxon>
        <taxon>Racocetra</taxon>
    </lineage>
</organism>
<gene>
    <name evidence="1" type="ORF">RPERSI_LOCUS13372</name>
</gene>
<proteinExistence type="predicted"/>
<accession>A0ACA9Q9F3</accession>
<evidence type="ECO:0000313" key="2">
    <source>
        <dbReference type="Proteomes" id="UP000789920"/>
    </source>
</evidence>
<protein>
    <submittedName>
        <fullName evidence="1">23388_t:CDS:1</fullName>
    </submittedName>
</protein>
<dbReference type="Proteomes" id="UP000789920">
    <property type="component" value="Unassembled WGS sequence"/>
</dbReference>
<keyword evidence="2" id="KW-1185">Reference proteome</keyword>
<dbReference type="EMBL" id="CAJVQC010029636">
    <property type="protein sequence ID" value="CAG8743215.1"/>
    <property type="molecule type" value="Genomic_DNA"/>
</dbReference>
<name>A0ACA9Q9F3_9GLOM</name>
<sequence length="129" mass="14474">MTDQESLFNIIQSIILIEFSISYLLGALCFLKYGRLLVKLLDESAIILGLKDKINSVNSENYRTCLTKLRVVNLSLSITACWLGLVAFFVAFFRNRLSQFAVCQIILAVVTFDVTAMIKLITLLGIIYG</sequence>
<reference evidence="1" key="1">
    <citation type="submission" date="2021-06" db="EMBL/GenBank/DDBJ databases">
        <authorList>
            <person name="Kallberg Y."/>
            <person name="Tangrot J."/>
            <person name="Rosling A."/>
        </authorList>
    </citation>
    <scope>NUCLEOTIDE SEQUENCE</scope>
    <source>
        <strain evidence="1">MA461A</strain>
    </source>
</reference>
<feature type="non-terminal residue" evidence="1">
    <location>
        <position position="129"/>
    </location>
</feature>
<comment type="caution">
    <text evidence="1">The sequence shown here is derived from an EMBL/GenBank/DDBJ whole genome shotgun (WGS) entry which is preliminary data.</text>
</comment>